<dbReference type="OrthoDB" id="20980at2759"/>
<dbReference type="Pfam" id="PF09478">
    <property type="entry name" value="CBM49"/>
    <property type="match status" value="1"/>
</dbReference>
<feature type="signal peptide" evidence="1">
    <location>
        <begin position="1"/>
        <end position="20"/>
    </location>
</feature>
<dbReference type="Gene3D" id="2.60.40.290">
    <property type="match status" value="1"/>
</dbReference>
<keyword evidence="1" id="KW-0732">Signal</keyword>
<evidence type="ECO:0000313" key="3">
    <source>
        <dbReference type="EMBL" id="KYQ93600.1"/>
    </source>
</evidence>
<dbReference type="InParanoid" id="A0A151ZI97"/>
<evidence type="ECO:0000259" key="2">
    <source>
        <dbReference type="SMART" id="SM01063"/>
    </source>
</evidence>
<proteinExistence type="predicted"/>
<dbReference type="PANTHER" id="PTHR33239:SF12">
    <property type="entry name" value="CARBOHYDRATE BINDING DOMAIN-CONTAINING PROTEIN"/>
    <property type="match status" value="1"/>
</dbReference>
<keyword evidence="4" id="KW-1185">Reference proteome</keyword>
<dbReference type="EMBL" id="LODT01000025">
    <property type="protein sequence ID" value="KYQ93600.1"/>
    <property type="molecule type" value="Genomic_DNA"/>
</dbReference>
<dbReference type="Proteomes" id="UP000076078">
    <property type="component" value="Unassembled WGS sequence"/>
</dbReference>
<evidence type="ECO:0000256" key="1">
    <source>
        <dbReference type="SAM" id="SignalP"/>
    </source>
</evidence>
<reference evidence="3 4" key="1">
    <citation type="submission" date="2015-12" db="EMBL/GenBank/DDBJ databases">
        <title>Dictyostelia acquired genes for synthesis and detection of signals that induce cell-type specialization by lateral gene transfer from prokaryotes.</title>
        <authorList>
            <person name="Gloeckner G."/>
            <person name="Schaap P."/>
        </authorList>
    </citation>
    <scope>NUCLEOTIDE SEQUENCE [LARGE SCALE GENOMIC DNA]</scope>
    <source>
        <strain evidence="3 4">TK</strain>
    </source>
</reference>
<dbReference type="PANTHER" id="PTHR33239">
    <property type="entry name" value="CELLULOSE-BINDING DOMAIN-CONTAINING PROTEIN-RELATED"/>
    <property type="match status" value="1"/>
</dbReference>
<dbReference type="GO" id="GO:0005201">
    <property type="term" value="F:extracellular matrix structural constituent"/>
    <property type="evidence" value="ECO:0007669"/>
    <property type="project" value="TreeGrafter"/>
</dbReference>
<feature type="domain" description="Carbohydrate binding" evidence="2">
    <location>
        <begin position="51"/>
        <end position="136"/>
    </location>
</feature>
<dbReference type="InterPro" id="IPR012291">
    <property type="entry name" value="CBM2_carb-bd_dom_sf"/>
</dbReference>
<feature type="domain" description="Carbohydrate binding" evidence="2">
    <location>
        <begin position="170"/>
        <end position="254"/>
    </location>
</feature>
<accession>A0A151ZI97</accession>
<dbReference type="GO" id="GO:0030198">
    <property type="term" value="P:extracellular matrix organization"/>
    <property type="evidence" value="ECO:0007669"/>
    <property type="project" value="TreeGrafter"/>
</dbReference>
<organism evidence="3 4">
    <name type="scientific">Tieghemostelium lacteum</name>
    <name type="common">Slime mold</name>
    <name type="synonym">Dictyostelium lacteum</name>
    <dbReference type="NCBI Taxonomy" id="361077"/>
    <lineage>
        <taxon>Eukaryota</taxon>
        <taxon>Amoebozoa</taxon>
        <taxon>Evosea</taxon>
        <taxon>Eumycetozoa</taxon>
        <taxon>Dictyostelia</taxon>
        <taxon>Dictyosteliales</taxon>
        <taxon>Raperosteliaceae</taxon>
        <taxon>Tieghemostelium</taxon>
    </lineage>
</organism>
<protein>
    <recommendedName>
        <fullName evidence="2">Carbohydrate binding domain-containing protein</fullName>
    </recommendedName>
</protein>
<dbReference type="AlphaFoldDB" id="A0A151ZI97"/>
<dbReference type="GO" id="GO:0030247">
    <property type="term" value="F:polysaccharide binding"/>
    <property type="evidence" value="ECO:0007669"/>
    <property type="project" value="InterPro"/>
</dbReference>
<feature type="chain" id="PRO_5007593326" description="Carbohydrate binding domain-containing protein" evidence="1">
    <location>
        <begin position="21"/>
        <end position="266"/>
    </location>
</feature>
<dbReference type="GO" id="GO:0031012">
    <property type="term" value="C:extracellular matrix"/>
    <property type="evidence" value="ECO:0007669"/>
    <property type="project" value="TreeGrafter"/>
</dbReference>
<dbReference type="InterPro" id="IPR052879">
    <property type="entry name" value="Dd_Spore_Germination_Stalk"/>
</dbReference>
<dbReference type="GO" id="GO:0004553">
    <property type="term" value="F:hydrolase activity, hydrolyzing O-glycosyl compounds"/>
    <property type="evidence" value="ECO:0007669"/>
    <property type="project" value="InterPro"/>
</dbReference>
<dbReference type="SMART" id="SM01063">
    <property type="entry name" value="CBM49"/>
    <property type="match status" value="2"/>
</dbReference>
<name>A0A151ZI97_TIELA</name>
<dbReference type="FunCoup" id="A0A151ZI97">
    <property type="interactions" value="278"/>
</dbReference>
<evidence type="ECO:0000313" key="4">
    <source>
        <dbReference type="Proteomes" id="UP000076078"/>
    </source>
</evidence>
<dbReference type="InterPro" id="IPR019028">
    <property type="entry name" value="CBM_49"/>
</dbReference>
<comment type="caution">
    <text evidence="3">The sequence shown here is derived from an EMBL/GenBank/DDBJ whole genome shotgun (WGS) entry which is preliminary data.</text>
</comment>
<sequence>MYWKSIYFCALVALAGAVYAYSPPIITTTGGLPPIITTTGGLPPLPQYCPVKNDCQRVRRFEEHGYPYTEFECILTNYGYLDVVNVDMRLDGARLKEIKGMETSDKGFSWNFPAWRKQRPLATGDSHRWSYIVNGYEPLRVTLCPKSPRVNIEVNNMEAGNTPPTIKCSLDNKCTMVKQWVTDNKPYYQYTCQVINNGVAPVTHADVRFVNATSLYAVWELQTSNNGLTYDFVDWREQRPLEHGQTHMWGYIANENLAIQVCEKYN</sequence>
<gene>
    <name evidence="3" type="ORF">DLAC_04975</name>
</gene>